<dbReference type="Proteomes" id="UP000472277">
    <property type="component" value="Chromosome 20"/>
</dbReference>
<evidence type="ECO:0000313" key="11">
    <source>
        <dbReference type="Proteomes" id="UP000472277"/>
    </source>
</evidence>
<dbReference type="SUPFAM" id="SSF52490">
    <property type="entry name" value="Tubulin nucleotide-binding domain-like"/>
    <property type="match status" value="1"/>
</dbReference>
<feature type="domain" description="Tubulin/FtsZ GTPase" evidence="9">
    <location>
        <begin position="188"/>
        <end position="233"/>
    </location>
</feature>
<dbReference type="InterPro" id="IPR036525">
    <property type="entry name" value="Tubulin/FtsZ_GTPase_sf"/>
</dbReference>
<dbReference type="PANTHER" id="PTHR11588">
    <property type="entry name" value="TUBULIN"/>
    <property type="match status" value="1"/>
</dbReference>
<dbReference type="GO" id="GO:0005525">
    <property type="term" value="F:GTP binding"/>
    <property type="evidence" value="ECO:0007669"/>
    <property type="project" value="UniProtKB-KW"/>
</dbReference>
<evidence type="ECO:0000256" key="8">
    <source>
        <dbReference type="SAM" id="MobiDB-lite"/>
    </source>
</evidence>
<keyword evidence="3" id="KW-0963">Cytoplasm</keyword>
<dbReference type="InterPro" id="IPR000217">
    <property type="entry name" value="Tubulin"/>
</dbReference>
<dbReference type="GO" id="GO:0007017">
    <property type="term" value="P:microtubule-based process"/>
    <property type="evidence" value="ECO:0007669"/>
    <property type="project" value="InterPro"/>
</dbReference>
<dbReference type="PRINTS" id="PR01161">
    <property type="entry name" value="TUBULIN"/>
</dbReference>
<organism evidence="10 11">
    <name type="scientific">Salmo trutta</name>
    <name type="common">Brown trout</name>
    <dbReference type="NCBI Taxonomy" id="8032"/>
    <lineage>
        <taxon>Eukaryota</taxon>
        <taxon>Metazoa</taxon>
        <taxon>Chordata</taxon>
        <taxon>Craniata</taxon>
        <taxon>Vertebrata</taxon>
        <taxon>Euteleostomi</taxon>
        <taxon>Actinopterygii</taxon>
        <taxon>Neopterygii</taxon>
        <taxon>Teleostei</taxon>
        <taxon>Protacanthopterygii</taxon>
        <taxon>Salmoniformes</taxon>
        <taxon>Salmonidae</taxon>
        <taxon>Salmoninae</taxon>
        <taxon>Salmo</taxon>
    </lineage>
</organism>
<evidence type="ECO:0000256" key="4">
    <source>
        <dbReference type="ARBA" id="ARBA00022701"/>
    </source>
</evidence>
<evidence type="ECO:0000256" key="2">
    <source>
        <dbReference type="ARBA" id="ARBA00009636"/>
    </source>
</evidence>
<dbReference type="Gene3D" id="3.40.50.1440">
    <property type="entry name" value="Tubulin/FtsZ, GTPase domain"/>
    <property type="match status" value="1"/>
</dbReference>
<comment type="similarity">
    <text evidence="2">Belongs to the tubulin family.</text>
</comment>
<dbReference type="GeneTree" id="ENSGT00950000182825"/>
<evidence type="ECO:0000313" key="10">
    <source>
        <dbReference type="Ensembl" id="ENSSTUP00000053366.1"/>
    </source>
</evidence>
<evidence type="ECO:0000256" key="6">
    <source>
        <dbReference type="ARBA" id="ARBA00023134"/>
    </source>
</evidence>
<evidence type="ECO:0000256" key="3">
    <source>
        <dbReference type="ARBA" id="ARBA00022490"/>
    </source>
</evidence>
<feature type="region of interest" description="Disordered" evidence="8">
    <location>
        <begin position="73"/>
        <end position="116"/>
    </location>
</feature>
<keyword evidence="5" id="KW-0547">Nucleotide-binding</keyword>
<evidence type="ECO:0000256" key="1">
    <source>
        <dbReference type="ARBA" id="ARBA00004245"/>
    </source>
</evidence>
<keyword evidence="11" id="KW-1185">Reference proteome</keyword>
<name>A0A674A513_SALTR</name>
<reference evidence="10" key="1">
    <citation type="submission" date="2025-08" db="UniProtKB">
        <authorList>
            <consortium name="Ensembl"/>
        </authorList>
    </citation>
    <scope>IDENTIFICATION</scope>
</reference>
<feature type="compositionally biased region" description="Low complexity" evidence="8">
    <location>
        <begin position="83"/>
        <end position="93"/>
    </location>
</feature>
<sequence length="237" mass="26498">MVSHRRYTSELLDLLDPTVISSMWSGVITVYFIHIVSSLSLPVSLNSVSVSLFTWARLESRWVTPVGSCTAWSMGSSRTDRCPVTSPQVTSTTPSPPSSAPRAPGSTCHAPSSSTWNPPLSVSCLSFYRNFYPLKNISTFTTHLLKQISDVPVHSISKCVQNIIHWYLVISPYRKILFSLSPDEVRTGTYRQLFHPEQLISGKEDAANNYARGHYTIGKEIIDSVLDRIRKLILLIL</sequence>
<keyword evidence="7" id="KW-0206">Cytoskeleton</keyword>
<evidence type="ECO:0000256" key="5">
    <source>
        <dbReference type="ARBA" id="ARBA00022741"/>
    </source>
</evidence>
<dbReference type="InterPro" id="IPR003008">
    <property type="entry name" value="Tubulin_FtsZ_GTPase"/>
</dbReference>
<dbReference type="Pfam" id="PF00091">
    <property type="entry name" value="Tubulin"/>
    <property type="match status" value="1"/>
</dbReference>
<protein>
    <recommendedName>
        <fullName evidence="9">Tubulin/FtsZ GTPase domain-containing protein</fullName>
    </recommendedName>
</protein>
<accession>A0A674A513</accession>
<evidence type="ECO:0000256" key="7">
    <source>
        <dbReference type="ARBA" id="ARBA00023212"/>
    </source>
</evidence>
<reference evidence="10" key="2">
    <citation type="submission" date="2025-09" db="UniProtKB">
        <authorList>
            <consortium name="Ensembl"/>
        </authorList>
    </citation>
    <scope>IDENTIFICATION</scope>
</reference>
<dbReference type="AlphaFoldDB" id="A0A674A513"/>
<dbReference type="Ensembl" id="ENSSTUT00000055787.1">
    <property type="protein sequence ID" value="ENSSTUP00000053366.1"/>
    <property type="gene ID" value="ENSSTUG00000022562.1"/>
</dbReference>
<comment type="subcellular location">
    <subcellularLocation>
        <location evidence="1">Cytoplasm</location>
        <location evidence="1">Cytoskeleton</location>
    </subcellularLocation>
</comment>
<proteinExistence type="inferred from homology"/>
<evidence type="ECO:0000259" key="9">
    <source>
        <dbReference type="Pfam" id="PF00091"/>
    </source>
</evidence>
<keyword evidence="6" id="KW-0342">GTP-binding</keyword>
<keyword evidence="4" id="KW-0493">Microtubule</keyword>
<dbReference type="GO" id="GO:0005874">
    <property type="term" value="C:microtubule"/>
    <property type="evidence" value="ECO:0007669"/>
    <property type="project" value="UniProtKB-KW"/>
</dbReference>
<dbReference type="InParanoid" id="A0A674A513"/>